<evidence type="ECO:0000256" key="2">
    <source>
        <dbReference type="ARBA" id="ARBA00023125"/>
    </source>
</evidence>
<evidence type="ECO:0000313" key="7">
    <source>
        <dbReference type="Proteomes" id="UP000244064"/>
    </source>
</evidence>
<dbReference type="Pfam" id="PF00440">
    <property type="entry name" value="TetR_N"/>
    <property type="match status" value="1"/>
</dbReference>
<name>A0A2T5PBG7_9PSED</name>
<protein>
    <submittedName>
        <fullName evidence="6">TetR family transcriptional regulator</fullName>
    </submittedName>
</protein>
<dbReference type="GO" id="GO:0003700">
    <property type="term" value="F:DNA-binding transcription factor activity"/>
    <property type="evidence" value="ECO:0007669"/>
    <property type="project" value="TreeGrafter"/>
</dbReference>
<dbReference type="GO" id="GO:0000976">
    <property type="term" value="F:transcription cis-regulatory region binding"/>
    <property type="evidence" value="ECO:0007669"/>
    <property type="project" value="TreeGrafter"/>
</dbReference>
<dbReference type="InterPro" id="IPR036271">
    <property type="entry name" value="Tet_transcr_reg_TetR-rel_C_sf"/>
</dbReference>
<keyword evidence="1" id="KW-0805">Transcription regulation</keyword>
<dbReference type="PROSITE" id="PS50977">
    <property type="entry name" value="HTH_TETR_2"/>
    <property type="match status" value="1"/>
</dbReference>
<gene>
    <name evidence="6" type="ORF">DBO85_07430</name>
</gene>
<dbReference type="SUPFAM" id="SSF46689">
    <property type="entry name" value="Homeodomain-like"/>
    <property type="match status" value="1"/>
</dbReference>
<dbReference type="PRINTS" id="PR00455">
    <property type="entry name" value="HTHTETR"/>
</dbReference>
<accession>A0A2T5PBG7</accession>
<keyword evidence="2 4" id="KW-0238">DNA-binding</keyword>
<feature type="DNA-binding region" description="H-T-H motif" evidence="4">
    <location>
        <begin position="36"/>
        <end position="55"/>
    </location>
</feature>
<evidence type="ECO:0000259" key="5">
    <source>
        <dbReference type="PROSITE" id="PS50977"/>
    </source>
</evidence>
<dbReference type="InterPro" id="IPR009057">
    <property type="entry name" value="Homeodomain-like_sf"/>
</dbReference>
<dbReference type="InterPro" id="IPR050109">
    <property type="entry name" value="HTH-type_TetR-like_transc_reg"/>
</dbReference>
<keyword evidence="7" id="KW-1185">Reference proteome</keyword>
<sequence>MNEHSSPQKAPRPCKREAILRAALHVFAERGVNGVAVPEISALAGVGTGTIYRYFDSKEALVNELFREEKQALGRRLFTDVDRNADPYALFCDFWERQLTFIREAPDAYRFLELQDHQPYLDEASREQERRILAPITKTVRLLQEKGVYRSDIRSEVLMAMVWGVVVNLFKSDRTGHLSLSESDLLAARDACWALLCGPAR</sequence>
<dbReference type="Pfam" id="PF16295">
    <property type="entry name" value="TetR_C_10"/>
    <property type="match status" value="1"/>
</dbReference>
<evidence type="ECO:0000313" key="6">
    <source>
        <dbReference type="EMBL" id="PTU75084.1"/>
    </source>
</evidence>
<reference evidence="6 7" key="1">
    <citation type="submission" date="2018-04" db="EMBL/GenBank/DDBJ databases">
        <title>Pseudomonas sp. nov., isolated from mangrove soil.</title>
        <authorList>
            <person name="Chen C."/>
        </authorList>
    </citation>
    <scope>NUCLEOTIDE SEQUENCE [LARGE SCALE GENOMIC DNA]</scope>
    <source>
        <strain evidence="6 7">TC-11</strain>
    </source>
</reference>
<dbReference type="SUPFAM" id="SSF48498">
    <property type="entry name" value="Tetracyclin repressor-like, C-terminal domain"/>
    <property type="match status" value="1"/>
</dbReference>
<evidence type="ECO:0000256" key="3">
    <source>
        <dbReference type="ARBA" id="ARBA00023163"/>
    </source>
</evidence>
<dbReference type="InterPro" id="IPR032551">
    <property type="entry name" value="BscR_C"/>
</dbReference>
<organism evidence="6 7">
    <name type="scientific">Pseudomonas mangrovi</name>
    <dbReference type="NCBI Taxonomy" id="2161748"/>
    <lineage>
        <taxon>Bacteria</taxon>
        <taxon>Pseudomonadati</taxon>
        <taxon>Pseudomonadota</taxon>
        <taxon>Gammaproteobacteria</taxon>
        <taxon>Pseudomonadales</taxon>
        <taxon>Pseudomonadaceae</taxon>
        <taxon>Pseudomonas</taxon>
    </lineage>
</organism>
<comment type="caution">
    <text evidence="6">The sequence shown here is derived from an EMBL/GenBank/DDBJ whole genome shotgun (WGS) entry which is preliminary data.</text>
</comment>
<keyword evidence="3" id="KW-0804">Transcription</keyword>
<dbReference type="AlphaFoldDB" id="A0A2T5PBG7"/>
<evidence type="ECO:0000256" key="4">
    <source>
        <dbReference type="PROSITE-ProRule" id="PRU00335"/>
    </source>
</evidence>
<dbReference type="PANTHER" id="PTHR30055">
    <property type="entry name" value="HTH-TYPE TRANSCRIPTIONAL REGULATOR RUTR"/>
    <property type="match status" value="1"/>
</dbReference>
<feature type="domain" description="HTH tetR-type" evidence="5">
    <location>
        <begin position="13"/>
        <end position="73"/>
    </location>
</feature>
<dbReference type="OrthoDB" id="63332at2"/>
<dbReference type="Proteomes" id="UP000244064">
    <property type="component" value="Unassembled WGS sequence"/>
</dbReference>
<dbReference type="RefSeq" id="WP_108106627.1">
    <property type="nucleotide sequence ID" value="NZ_QASN01000013.1"/>
</dbReference>
<evidence type="ECO:0000256" key="1">
    <source>
        <dbReference type="ARBA" id="ARBA00023015"/>
    </source>
</evidence>
<dbReference type="EMBL" id="QASN01000013">
    <property type="protein sequence ID" value="PTU75084.1"/>
    <property type="molecule type" value="Genomic_DNA"/>
</dbReference>
<dbReference type="PANTHER" id="PTHR30055:SF234">
    <property type="entry name" value="HTH-TYPE TRANSCRIPTIONAL REGULATOR BETI"/>
    <property type="match status" value="1"/>
</dbReference>
<dbReference type="InterPro" id="IPR001647">
    <property type="entry name" value="HTH_TetR"/>
</dbReference>
<proteinExistence type="predicted"/>
<dbReference type="Gene3D" id="1.10.357.10">
    <property type="entry name" value="Tetracycline Repressor, domain 2"/>
    <property type="match status" value="1"/>
</dbReference>